<dbReference type="AlphaFoldDB" id="A0ABD0LEX7"/>
<dbReference type="SUPFAM" id="SSF81321">
    <property type="entry name" value="Family A G protein-coupled receptor-like"/>
    <property type="match status" value="1"/>
</dbReference>
<sequence length="133" mass="15344">MIPCTALSILTVLLIRSLRHAEKRRVELLQQNRQRDSRLLSESASTTLMLIIVVCLFLLVEMPNGFLFVVVIVSNQFGYTLFDDEIMAIVSIISNFLIFLSYPLNFVVYCAMSKKFRDTFKRLFTRDTSSTVH</sequence>
<dbReference type="PROSITE" id="PS50262">
    <property type="entry name" value="G_PROTEIN_RECEP_F1_2"/>
    <property type="match status" value="1"/>
</dbReference>
<dbReference type="Gene3D" id="1.20.1070.10">
    <property type="entry name" value="Rhodopsin 7-helix transmembrane proteins"/>
    <property type="match status" value="1"/>
</dbReference>
<keyword evidence="3 5" id="KW-1133">Transmembrane helix</keyword>
<accession>A0ABD0LEX7</accession>
<dbReference type="GO" id="GO:0016020">
    <property type="term" value="C:membrane"/>
    <property type="evidence" value="ECO:0007669"/>
    <property type="project" value="UniProtKB-SubCell"/>
</dbReference>
<dbReference type="InterPro" id="IPR017452">
    <property type="entry name" value="GPCR_Rhodpsn_7TM"/>
</dbReference>
<dbReference type="EMBL" id="JACVVK020000053">
    <property type="protein sequence ID" value="KAK7498026.1"/>
    <property type="molecule type" value="Genomic_DNA"/>
</dbReference>
<evidence type="ECO:0000313" key="7">
    <source>
        <dbReference type="EMBL" id="KAK7498026.1"/>
    </source>
</evidence>
<evidence type="ECO:0000256" key="3">
    <source>
        <dbReference type="ARBA" id="ARBA00022989"/>
    </source>
</evidence>
<dbReference type="Proteomes" id="UP001519460">
    <property type="component" value="Unassembled WGS sequence"/>
</dbReference>
<keyword evidence="4 5" id="KW-0472">Membrane</keyword>
<dbReference type="InterPro" id="IPR019427">
    <property type="entry name" value="7TM_GPCR_serpentine_rcpt_Srw"/>
</dbReference>
<protein>
    <recommendedName>
        <fullName evidence="6">G-protein coupled receptors family 1 profile domain-containing protein</fullName>
    </recommendedName>
</protein>
<evidence type="ECO:0000256" key="2">
    <source>
        <dbReference type="ARBA" id="ARBA00022692"/>
    </source>
</evidence>
<organism evidence="7 8">
    <name type="scientific">Batillaria attramentaria</name>
    <dbReference type="NCBI Taxonomy" id="370345"/>
    <lineage>
        <taxon>Eukaryota</taxon>
        <taxon>Metazoa</taxon>
        <taxon>Spiralia</taxon>
        <taxon>Lophotrochozoa</taxon>
        <taxon>Mollusca</taxon>
        <taxon>Gastropoda</taxon>
        <taxon>Caenogastropoda</taxon>
        <taxon>Sorbeoconcha</taxon>
        <taxon>Cerithioidea</taxon>
        <taxon>Batillariidae</taxon>
        <taxon>Batillaria</taxon>
    </lineage>
</organism>
<evidence type="ECO:0000259" key="6">
    <source>
        <dbReference type="PROSITE" id="PS50262"/>
    </source>
</evidence>
<evidence type="ECO:0000256" key="5">
    <source>
        <dbReference type="SAM" id="Phobius"/>
    </source>
</evidence>
<evidence type="ECO:0000256" key="4">
    <source>
        <dbReference type="ARBA" id="ARBA00023136"/>
    </source>
</evidence>
<keyword evidence="8" id="KW-1185">Reference proteome</keyword>
<feature type="transmembrane region" description="Helical" evidence="5">
    <location>
        <begin position="88"/>
        <end position="112"/>
    </location>
</feature>
<keyword evidence="2 5" id="KW-0812">Transmembrane</keyword>
<dbReference type="PANTHER" id="PTHR47023">
    <property type="entry name" value="SEX PEPTIDE RECEPTOR"/>
    <property type="match status" value="1"/>
</dbReference>
<gene>
    <name evidence="7" type="ORF">BaRGS_00010614</name>
</gene>
<name>A0ABD0LEX7_9CAEN</name>
<dbReference type="Pfam" id="PF10324">
    <property type="entry name" value="7TM_GPCR_Srw"/>
    <property type="match status" value="1"/>
</dbReference>
<dbReference type="PANTHER" id="PTHR47023:SF1">
    <property type="entry name" value="SEX PEPTIDE RECEPTOR"/>
    <property type="match status" value="1"/>
</dbReference>
<evidence type="ECO:0000313" key="8">
    <source>
        <dbReference type="Proteomes" id="UP001519460"/>
    </source>
</evidence>
<dbReference type="InterPro" id="IPR053071">
    <property type="entry name" value="GPCR1-related_rcpt"/>
</dbReference>
<evidence type="ECO:0000256" key="1">
    <source>
        <dbReference type="ARBA" id="ARBA00004370"/>
    </source>
</evidence>
<feature type="domain" description="G-protein coupled receptors family 1 profile" evidence="6">
    <location>
        <begin position="1"/>
        <end position="109"/>
    </location>
</feature>
<comment type="caution">
    <text evidence="7">The sequence shown here is derived from an EMBL/GenBank/DDBJ whole genome shotgun (WGS) entry which is preliminary data.</text>
</comment>
<comment type="subcellular location">
    <subcellularLocation>
        <location evidence="1">Membrane</location>
    </subcellularLocation>
</comment>
<proteinExistence type="predicted"/>
<reference evidence="7 8" key="1">
    <citation type="journal article" date="2023" name="Sci. Data">
        <title>Genome assembly of the Korean intertidal mud-creeper Batillaria attramentaria.</title>
        <authorList>
            <person name="Patra A.K."/>
            <person name="Ho P.T."/>
            <person name="Jun S."/>
            <person name="Lee S.J."/>
            <person name="Kim Y."/>
            <person name="Won Y.J."/>
        </authorList>
    </citation>
    <scope>NUCLEOTIDE SEQUENCE [LARGE SCALE GENOMIC DNA]</scope>
    <source>
        <strain evidence="7">Wonlab-2016</strain>
    </source>
</reference>